<dbReference type="AlphaFoldDB" id="A0A3M7SVN7"/>
<keyword evidence="2" id="KW-1185">Reference proteome</keyword>
<evidence type="ECO:0000313" key="1">
    <source>
        <dbReference type="EMBL" id="RNA39884.1"/>
    </source>
</evidence>
<dbReference type="EMBL" id="REGN01000698">
    <property type="protein sequence ID" value="RNA39884.1"/>
    <property type="molecule type" value="Genomic_DNA"/>
</dbReference>
<name>A0A3M7SVN7_BRAPC</name>
<sequence>MVSKARPTGELMLELKVGLKFTCLNEKHIPICDKNLFNDASRRDFEIILVKFDQLMKKTIYFVFKFSDKKVDKIFFEKLNN</sequence>
<dbReference type="Proteomes" id="UP000276133">
    <property type="component" value="Unassembled WGS sequence"/>
</dbReference>
<organism evidence="1 2">
    <name type="scientific">Brachionus plicatilis</name>
    <name type="common">Marine rotifer</name>
    <name type="synonym">Brachionus muelleri</name>
    <dbReference type="NCBI Taxonomy" id="10195"/>
    <lineage>
        <taxon>Eukaryota</taxon>
        <taxon>Metazoa</taxon>
        <taxon>Spiralia</taxon>
        <taxon>Gnathifera</taxon>
        <taxon>Rotifera</taxon>
        <taxon>Eurotatoria</taxon>
        <taxon>Monogononta</taxon>
        <taxon>Pseudotrocha</taxon>
        <taxon>Ploima</taxon>
        <taxon>Brachionidae</taxon>
        <taxon>Brachionus</taxon>
    </lineage>
</organism>
<gene>
    <name evidence="1" type="ORF">BpHYR1_012490</name>
</gene>
<protein>
    <submittedName>
        <fullName evidence="1">Uncharacterized protein</fullName>
    </submittedName>
</protein>
<accession>A0A3M7SVN7</accession>
<comment type="caution">
    <text evidence="1">The sequence shown here is derived from an EMBL/GenBank/DDBJ whole genome shotgun (WGS) entry which is preliminary data.</text>
</comment>
<proteinExistence type="predicted"/>
<evidence type="ECO:0000313" key="2">
    <source>
        <dbReference type="Proteomes" id="UP000276133"/>
    </source>
</evidence>
<reference evidence="1 2" key="1">
    <citation type="journal article" date="2018" name="Sci. Rep.">
        <title>Genomic signatures of local adaptation to the degree of environmental predictability in rotifers.</title>
        <authorList>
            <person name="Franch-Gras L."/>
            <person name="Hahn C."/>
            <person name="Garcia-Roger E.M."/>
            <person name="Carmona M.J."/>
            <person name="Serra M."/>
            <person name="Gomez A."/>
        </authorList>
    </citation>
    <scope>NUCLEOTIDE SEQUENCE [LARGE SCALE GENOMIC DNA]</scope>
    <source>
        <strain evidence="1">HYR1</strain>
    </source>
</reference>